<dbReference type="PANTHER" id="PTHR16263:SF4">
    <property type="entry name" value="TETRATRICOPEPTIDE REPEAT PROTEIN 38"/>
    <property type="match status" value="1"/>
</dbReference>
<dbReference type="Proteomes" id="UP000000496">
    <property type="component" value="Chromosome gsn.131"/>
</dbReference>
<reference key="1">
    <citation type="journal article" date="2011" name="Mol. Biol. Evol.">
        <title>Unity in variety -- the pan-genome of the Chlamydiae.</title>
        <authorList>
            <person name="Collingro A."/>
            <person name="Tischler P."/>
            <person name="Weinmaier T."/>
            <person name="Penz T."/>
            <person name="Heinz E."/>
            <person name="Brunham R.C."/>
            <person name="Read T.D."/>
            <person name="Bavoil P.M."/>
            <person name="Sachse K."/>
            <person name="Kahane S."/>
            <person name="Friedman M.G."/>
            <person name="Rattei T."/>
            <person name="Myers G.S.A."/>
            <person name="Horn M."/>
        </authorList>
    </citation>
    <scope>NUCLEOTIDE SEQUENCE</scope>
    <source>
        <strain>Z</strain>
    </source>
</reference>
<keyword evidence="3" id="KW-0677">Repeat</keyword>
<dbReference type="OrthoDB" id="9815900at2"/>
<dbReference type="Gene3D" id="1.25.40.10">
    <property type="entry name" value="Tetratricopeptide repeat domain"/>
    <property type="match status" value="1"/>
</dbReference>
<dbReference type="HOGENOM" id="CLU_029972_1_2_0"/>
<gene>
    <name evidence="5" type="ordered locus">SNE_A06190</name>
</gene>
<dbReference type="SUPFAM" id="SSF48452">
    <property type="entry name" value="TPR-like"/>
    <property type="match status" value="1"/>
</dbReference>
<dbReference type="InterPro" id="IPR033891">
    <property type="entry name" value="TTC38"/>
</dbReference>
<evidence type="ECO:0000256" key="2">
    <source>
        <dbReference type="ARBA" id="ARBA00019992"/>
    </source>
</evidence>
<accession>F8L6Y6</accession>
<evidence type="ECO:0000313" key="6">
    <source>
        <dbReference type="Proteomes" id="UP000000496"/>
    </source>
</evidence>
<evidence type="ECO:0000256" key="4">
    <source>
        <dbReference type="ARBA" id="ARBA00022803"/>
    </source>
</evidence>
<dbReference type="EMBL" id="FR872582">
    <property type="protein sequence ID" value="CCB88496.1"/>
    <property type="molecule type" value="Genomic_DNA"/>
</dbReference>
<reference evidence="5 6" key="2">
    <citation type="journal article" date="2011" name="Mol. Biol. Evol.">
        <title>Unity in variety--the pan-genome of the Chlamydiae.</title>
        <authorList>
            <person name="Collingro A."/>
            <person name="Tischler P."/>
            <person name="Weinmaier T."/>
            <person name="Penz T."/>
            <person name="Heinz E."/>
            <person name="Brunham R.C."/>
            <person name="Read T.D."/>
            <person name="Bavoil P.M."/>
            <person name="Sachse K."/>
            <person name="Kahane S."/>
            <person name="Friedman M.G."/>
            <person name="Rattei T."/>
            <person name="Myers G.S."/>
            <person name="Horn M."/>
        </authorList>
    </citation>
    <scope>NUCLEOTIDE SEQUENCE [LARGE SCALE GENOMIC DNA]</scope>
    <source>
        <strain evidence="6">ATCC VR-1471 / Z</strain>
    </source>
</reference>
<evidence type="ECO:0000313" key="5">
    <source>
        <dbReference type="EMBL" id="CCB88496.1"/>
    </source>
</evidence>
<name>F8L6Y6_SIMNZ</name>
<evidence type="ECO:0000256" key="3">
    <source>
        <dbReference type="ARBA" id="ARBA00022737"/>
    </source>
</evidence>
<dbReference type="AlphaFoldDB" id="F8L6Y6"/>
<keyword evidence="4" id="KW-0802">TPR repeat</keyword>
<protein>
    <recommendedName>
        <fullName evidence="2">Tetratricopeptide repeat protein 38</fullName>
    </recommendedName>
</protein>
<proteinExistence type="inferred from homology"/>
<dbReference type="PANTHER" id="PTHR16263">
    <property type="entry name" value="TETRATRICOPEPTIDE REPEAT PROTEIN 38"/>
    <property type="match status" value="1"/>
</dbReference>
<evidence type="ECO:0000256" key="1">
    <source>
        <dbReference type="ARBA" id="ARBA00005857"/>
    </source>
</evidence>
<dbReference type="InterPro" id="IPR011990">
    <property type="entry name" value="TPR-like_helical_dom_sf"/>
</dbReference>
<dbReference type="STRING" id="331113.SNE_A06190"/>
<dbReference type="RefSeq" id="WP_013942963.1">
    <property type="nucleotide sequence ID" value="NC_015713.1"/>
</dbReference>
<organism evidence="5 6">
    <name type="scientific">Simkania negevensis (strain ATCC VR-1471 / DSM 27360 / Z)</name>
    <dbReference type="NCBI Taxonomy" id="331113"/>
    <lineage>
        <taxon>Bacteria</taxon>
        <taxon>Pseudomonadati</taxon>
        <taxon>Chlamydiota</taxon>
        <taxon>Chlamydiia</taxon>
        <taxon>Parachlamydiales</taxon>
        <taxon>Simkaniaceae</taxon>
        <taxon>Simkania</taxon>
    </lineage>
</organism>
<dbReference type="eggNOG" id="COG0457">
    <property type="taxonomic scope" value="Bacteria"/>
</dbReference>
<sequence length="440" mass="50650">MNLKDRLGNLVTTSETEVIDAIDHFTDQLLRLGAEIADITNAAERHPDNYLLQLYAALFYLYGQAEKPREKARLFLQKAQALLAHHVSEREESFYEALHLWYQDHLSECLNHLEKHCLKWRNDLVALKATEFIYYCKGQQYEGKRFLTLTDAYYPKWKDDPLFLSMHSFALELTGQLDAAEKEAIRALDLDKFNSWAHHTLCHVYINRGAIDKGIDALESYVPIWKKSGRLIESHNMWHLALMYLENLDFEESLDVVKRAKWESKVSMIGEEVDLASLLWRFDLEQQDVTTLWEGLADAIGEKASFGSIPFVNAQLFYALKRGGKKDEVKEGLSSILRFAELQRGEDQKVWKGIGLPLIYGALAFANQDYKTALKYFDPMIGEVGAVGGSDAQVDLFRQTYFKCLVGAKRRKDARAYLTQMTEGRSMTRLETKWFNESVS</sequence>
<dbReference type="KEGG" id="sng:SNE_A06190"/>
<comment type="similarity">
    <text evidence="1">Belongs to the TTC38 family.</text>
</comment>
<keyword evidence="6" id="KW-1185">Reference proteome</keyword>